<keyword evidence="3" id="KW-1185">Reference proteome</keyword>
<dbReference type="AlphaFoldDB" id="A0A1A9UV49"/>
<dbReference type="EnsemblMetazoa" id="GAUT016658-RA">
    <property type="protein sequence ID" value="GAUT016658-PA"/>
    <property type="gene ID" value="GAUT016658"/>
</dbReference>
<feature type="chain" id="PRO_5008398870" evidence="1">
    <location>
        <begin position="26"/>
        <end position="104"/>
    </location>
</feature>
<keyword evidence="1" id="KW-0732">Signal</keyword>
<protein>
    <submittedName>
        <fullName evidence="2">Uncharacterized protein</fullName>
    </submittedName>
</protein>
<name>A0A1A9UV49_GLOAU</name>
<dbReference type="VEuPathDB" id="VectorBase:GAUT016658"/>
<evidence type="ECO:0000313" key="2">
    <source>
        <dbReference type="EnsemblMetazoa" id="GAUT016658-PA"/>
    </source>
</evidence>
<proteinExistence type="predicted"/>
<dbReference type="Proteomes" id="UP000078200">
    <property type="component" value="Unassembled WGS sequence"/>
</dbReference>
<accession>A0A1A9UV49</accession>
<sequence length="104" mass="11978">MICKLIQLLIIGLTINCFCISLLSATETNKDENLLTDKTEFFLQEIPFDYNRVLRRTKRITDFDIRLNSEDARPSSGRAKIFFPVWDDAKGEYNPETITAANSK</sequence>
<evidence type="ECO:0000256" key="1">
    <source>
        <dbReference type="SAM" id="SignalP"/>
    </source>
</evidence>
<evidence type="ECO:0000313" key="3">
    <source>
        <dbReference type="Proteomes" id="UP000078200"/>
    </source>
</evidence>
<reference evidence="2" key="1">
    <citation type="submission" date="2020-05" db="UniProtKB">
        <authorList>
            <consortium name="EnsemblMetazoa"/>
        </authorList>
    </citation>
    <scope>IDENTIFICATION</scope>
    <source>
        <strain evidence="2">TTRI</strain>
    </source>
</reference>
<feature type="signal peptide" evidence="1">
    <location>
        <begin position="1"/>
        <end position="25"/>
    </location>
</feature>
<organism evidence="2 3">
    <name type="scientific">Glossina austeni</name>
    <name type="common">Savannah tsetse fly</name>
    <dbReference type="NCBI Taxonomy" id="7395"/>
    <lineage>
        <taxon>Eukaryota</taxon>
        <taxon>Metazoa</taxon>
        <taxon>Ecdysozoa</taxon>
        <taxon>Arthropoda</taxon>
        <taxon>Hexapoda</taxon>
        <taxon>Insecta</taxon>
        <taxon>Pterygota</taxon>
        <taxon>Neoptera</taxon>
        <taxon>Endopterygota</taxon>
        <taxon>Diptera</taxon>
        <taxon>Brachycera</taxon>
        <taxon>Muscomorpha</taxon>
        <taxon>Hippoboscoidea</taxon>
        <taxon>Glossinidae</taxon>
        <taxon>Glossina</taxon>
    </lineage>
</organism>